<dbReference type="GO" id="GO:0006355">
    <property type="term" value="P:regulation of DNA-templated transcription"/>
    <property type="evidence" value="ECO:0007669"/>
    <property type="project" value="InterPro"/>
</dbReference>
<dbReference type="PANTHER" id="PTHR14296:SF12">
    <property type="entry name" value="DDT DOMAIN-CONTAINING PROTEIN DDR4 ISOFORM X1"/>
    <property type="match status" value="1"/>
</dbReference>
<dbReference type="InterPro" id="IPR028938">
    <property type="entry name" value="Rsf1-like"/>
</dbReference>
<organism evidence="1 2">
    <name type="scientific">Corchorus olitorius</name>
    <dbReference type="NCBI Taxonomy" id="93759"/>
    <lineage>
        <taxon>Eukaryota</taxon>
        <taxon>Viridiplantae</taxon>
        <taxon>Streptophyta</taxon>
        <taxon>Embryophyta</taxon>
        <taxon>Tracheophyta</taxon>
        <taxon>Spermatophyta</taxon>
        <taxon>Magnoliopsida</taxon>
        <taxon>eudicotyledons</taxon>
        <taxon>Gunneridae</taxon>
        <taxon>Pentapetalae</taxon>
        <taxon>rosids</taxon>
        <taxon>malvids</taxon>
        <taxon>Malvales</taxon>
        <taxon>Malvaceae</taxon>
        <taxon>Grewioideae</taxon>
        <taxon>Apeibeae</taxon>
        <taxon>Corchorus</taxon>
    </lineage>
</organism>
<name>A0A1R3J891_9ROSI</name>
<dbReference type="GO" id="GO:0031213">
    <property type="term" value="C:RSF complex"/>
    <property type="evidence" value="ECO:0007669"/>
    <property type="project" value="InterPro"/>
</dbReference>
<protein>
    <submittedName>
        <fullName evidence="1">Uncharacterized protein</fullName>
    </submittedName>
</protein>
<comment type="caution">
    <text evidence="1">The sequence shown here is derived from an EMBL/GenBank/DDBJ whole genome shotgun (WGS) entry which is preliminary data.</text>
</comment>
<dbReference type="AlphaFoldDB" id="A0A1R3J891"/>
<proteinExistence type="predicted"/>
<gene>
    <name evidence="1" type="ORF">COLO4_18717</name>
</gene>
<dbReference type="Proteomes" id="UP000187203">
    <property type="component" value="Unassembled WGS sequence"/>
</dbReference>
<evidence type="ECO:0000313" key="1">
    <source>
        <dbReference type="EMBL" id="OMO91006.1"/>
    </source>
</evidence>
<evidence type="ECO:0000313" key="2">
    <source>
        <dbReference type="Proteomes" id="UP000187203"/>
    </source>
</evidence>
<dbReference type="STRING" id="93759.A0A1R3J891"/>
<dbReference type="EMBL" id="AWUE01016491">
    <property type="protein sequence ID" value="OMO91006.1"/>
    <property type="molecule type" value="Genomic_DNA"/>
</dbReference>
<reference evidence="2" key="1">
    <citation type="submission" date="2013-09" db="EMBL/GenBank/DDBJ databases">
        <title>Corchorus olitorius genome sequencing.</title>
        <authorList>
            <person name="Alam M."/>
            <person name="Haque M.S."/>
            <person name="Islam M.S."/>
            <person name="Emdad E.M."/>
            <person name="Islam M.M."/>
            <person name="Ahmed B."/>
            <person name="Halim A."/>
            <person name="Hossen Q.M.M."/>
            <person name="Hossain M.Z."/>
            <person name="Ahmed R."/>
            <person name="Khan M.M."/>
            <person name="Islam R."/>
            <person name="Rashid M.M."/>
            <person name="Khan S.A."/>
            <person name="Rahman M.S."/>
            <person name="Alam M."/>
            <person name="Yahiya A.S."/>
            <person name="Khan M.S."/>
            <person name="Azam M.S."/>
            <person name="Haque T."/>
            <person name="Lashkar M.Z.H."/>
            <person name="Akhand A.I."/>
            <person name="Morshed G."/>
            <person name="Roy S."/>
            <person name="Uddin K.S."/>
            <person name="Rabeya T."/>
            <person name="Hossain A.S."/>
            <person name="Chowdhury A."/>
            <person name="Snigdha A.R."/>
            <person name="Mortoza M.S."/>
            <person name="Matin S.A."/>
            <person name="Hoque S.M.E."/>
            <person name="Islam M.K."/>
            <person name="Roy D.K."/>
            <person name="Haider R."/>
            <person name="Moosa M.M."/>
            <person name="Elias S.M."/>
            <person name="Hasan A.M."/>
            <person name="Jahan S."/>
            <person name="Shafiuddin M."/>
            <person name="Mahmood N."/>
            <person name="Shommy N.S."/>
        </authorList>
    </citation>
    <scope>NUCLEOTIDE SEQUENCE [LARGE SCALE GENOMIC DNA]</scope>
    <source>
        <strain evidence="2">cv. O-4</strain>
    </source>
</reference>
<keyword evidence="2" id="KW-1185">Reference proteome</keyword>
<accession>A0A1R3J891</accession>
<dbReference type="OrthoDB" id="303107at2759"/>
<sequence>MTQKPSGCFHLELWSKYHSGILVFLNFLLRMSTAWWGGARLQKPKLRGFFMAECDSSPNIAYKISGAAHRHQLRIAKANSGNIELGLVKPNASIAQLHIKLLKGTPPVIKLLNSLDAWVTALCKKLVMWWPWVRQAFLLDTPPLWYDGNTVFGYQLYREINRTESQTKAKGKACSKVPTFCSHWETLAVDLDEFRGVADELLASKIASEVFIGQTIDSDAIPDVKKFQQKKERALKQKKKQEMMILNGLRSFSGAGVTRSCRIRRPISYTFGNCSLVELTLIPVEV</sequence>
<dbReference type="PANTHER" id="PTHR14296">
    <property type="entry name" value="REMODELING AND SPACING FACTOR 1"/>
    <property type="match status" value="1"/>
</dbReference>